<name>A0ABV3QHP0_9GAMM</name>
<dbReference type="Proteomes" id="UP001556220">
    <property type="component" value="Unassembled WGS sequence"/>
</dbReference>
<dbReference type="PANTHER" id="PTHR43420">
    <property type="entry name" value="ACETYLTRANSFERASE"/>
    <property type="match status" value="1"/>
</dbReference>
<evidence type="ECO:0000313" key="4">
    <source>
        <dbReference type="EMBL" id="MEW9573361.1"/>
    </source>
</evidence>
<accession>A0ABV3QHP0</accession>
<feature type="domain" description="N-acetyltransferase" evidence="3">
    <location>
        <begin position="102"/>
        <end position="232"/>
    </location>
</feature>
<gene>
    <name evidence="4" type="ORF">ABQJ54_16515</name>
</gene>
<keyword evidence="2" id="KW-0012">Acyltransferase</keyword>
<keyword evidence="5" id="KW-1185">Reference proteome</keyword>
<dbReference type="EMBL" id="JBFOHK010000005">
    <property type="protein sequence ID" value="MEW9573361.1"/>
    <property type="molecule type" value="Genomic_DNA"/>
</dbReference>
<dbReference type="SUPFAM" id="SSF55729">
    <property type="entry name" value="Acyl-CoA N-acyltransferases (Nat)"/>
    <property type="match status" value="1"/>
</dbReference>
<comment type="caution">
    <text evidence="4">The sequence shown here is derived from an EMBL/GenBank/DDBJ whole genome shotgun (WGS) entry which is preliminary data.</text>
</comment>
<protein>
    <submittedName>
        <fullName evidence="4">GNAT family N-acetyltransferase</fullName>
    </submittedName>
</protein>
<dbReference type="PROSITE" id="PS51186">
    <property type="entry name" value="GNAT"/>
    <property type="match status" value="1"/>
</dbReference>
<evidence type="ECO:0000256" key="2">
    <source>
        <dbReference type="ARBA" id="ARBA00023315"/>
    </source>
</evidence>
<proteinExistence type="predicted"/>
<dbReference type="InterPro" id="IPR016181">
    <property type="entry name" value="Acyl_CoA_acyltransferase"/>
</dbReference>
<dbReference type="InterPro" id="IPR050680">
    <property type="entry name" value="YpeA/RimI_acetyltransf"/>
</dbReference>
<dbReference type="PANTHER" id="PTHR43420:SF12">
    <property type="entry name" value="N-ACETYLTRANSFERASE DOMAIN-CONTAINING PROTEIN"/>
    <property type="match status" value="1"/>
</dbReference>
<sequence>MGEHVEPLDRPVWASLTSLHAALAQGDALAKRYLPEINRFASARDDSDEALAALAALVQPADPVFVLQVPEIRIPPGLVASKTAKGVQMVAAALINAETGPDEVIPLGDADAQEMLALATLTEPGPFLRRTHRMGRFVGIRIGGRLAAMAGERFSFPGCTEVSGVCTHPDFRGRGLARRLSRHVAAGIAEHGDMAFLHAWRTNAAAIRLYESLGFRLRCEVNVAVLERQARP</sequence>
<organism evidence="4 5">
    <name type="scientific">Rhodanobacter lycopersici</name>
    <dbReference type="NCBI Taxonomy" id="3162487"/>
    <lineage>
        <taxon>Bacteria</taxon>
        <taxon>Pseudomonadati</taxon>
        <taxon>Pseudomonadota</taxon>
        <taxon>Gammaproteobacteria</taxon>
        <taxon>Lysobacterales</taxon>
        <taxon>Rhodanobacteraceae</taxon>
        <taxon>Rhodanobacter</taxon>
    </lineage>
</organism>
<reference evidence="4 5" key="1">
    <citation type="submission" date="2024-06" db="EMBL/GenBank/DDBJ databases">
        <authorList>
            <person name="Woo H."/>
        </authorList>
    </citation>
    <scope>NUCLEOTIDE SEQUENCE [LARGE SCALE GENOMIC DNA]</scope>
    <source>
        <strain evidence="4 5">Si-c</strain>
    </source>
</reference>
<dbReference type="Gene3D" id="3.40.630.30">
    <property type="match status" value="1"/>
</dbReference>
<dbReference type="InterPro" id="IPR013653">
    <property type="entry name" value="GCN5-like_dom"/>
</dbReference>
<dbReference type="InterPro" id="IPR000182">
    <property type="entry name" value="GNAT_dom"/>
</dbReference>
<keyword evidence="1" id="KW-0808">Transferase</keyword>
<evidence type="ECO:0000313" key="5">
    <source>
        <dbReference type="Proteomes" id="UP001556220"/>
    </source>
</evidence>
<dbReference type="CDD" id="cd04301">
    <property type="entry name" value="NAT_SF"/>
    <property type="match status" value="1"/>
</dbReference>
<evidence type="ECO:0000256" key="1">
    <source>
        <dbReference type="ARBA" id="ARBA00022679"/>
    </source>
</evidence>
<dbReference type="Pfam" id="PF08445">
    <property type="entry name" value="FR47"/>
    <property type="match status" value="1"/>
</dbReference>
<dbReference type="RefSeq" id="WP_367855421.1">
    <property type="nucleotide sequence ID" value="NZ_JBFOHK010000005.1"/>
</dbReference>
<evidence type="ECO:0000259" key="3">
    <source>
        <dbReference type="PROSITE" id="PS51186"/>
    </source>
</evidence>